<keyword evidence="2" id="KW-1185">Reference proteome</keyword>
<name>A0ACC0XL95_9ROSI</name>
<dbReference type="EMBL" id="CM047747">
    <property type="protein sequence ID" value="KAJ0018426.1"/>
    <property type="molecule type" value="Genomic_DNA"/>
</dbReference>
<proteinExistence type="predicted"/>
<evidence type="ECO:0000313" key="2">
    <source>
        <dbReference type="Proteomes" id="UP001163603"/>
    </source>
</evidence>
<reference evidence="2" key="1">
    <citation type="journal article" date="2023" name="G3 (Bethesda)">
        <title>Genome assembly and association tests identify interacting loci associated with vigor, precocity, and sex in interspecific pistachio rootstocks.</title>
        <authorList>
            <person name="Palmer W."/>
            <person name="Jacygrad E."/>
            <person name="Sagayaradj S."/>
            <person name="Cavanaugh K."/>
            <person name="Han R."/>
            <person name="Bertier L."/>
            <person name="Beede B."/>
            <person name="Kafkas S."/>
            <person name="Golino D."/>
            <person name="Preece J."/>
            <person name="Michelmore R."/>
        </authorList>
    </citation>
    <scope>NUCLEOTIDE SEQUENCE [LARGE SCALE GENOMIC DNA]</scope>
</reference>
<gene>
    <name evidence="1" type="ORF">Pint_11333</name>
</gene>
<dbReference type="Proteomes" id="UP001163603">
    <property type="component" value="Chromosome 12"/>
</dbReference>
<accession>A0ACC0XL95</accession>
<sequence length="102" mass="10818">MFDSLAVNFLGKVKDFLGVISEANKRLQLDAKDLMLGIADLHTPKAVTAAESAVAGNQPVISLAASNSGTNSEDSDDDTAAMKMMKVVTMTMPMKTRANVFP</sequence>
<comment type="caution">
    <text evidence="1">The sequence shown here is derived from an EMBL/GenBank/DDBJ whole genome shotgun (WGS) entry which is preliminary data.</text>
</comment>
<protein>
    <submittedName>
        <fullName evidence="1">Uncharacterized protein</fullName>
    </submittedName>
</protein>
<organism evidence="1 2">
    <name type="scientific">Pistacia integerrima</name>
    <dbReference type="NCBI Taxonomy" id="434235"/>
    <lineage>
        <taxon>Eukaryota</taxon>
        <taxon>Viridiplantae</taxon>
        <taxon>Streptophyta</taxon>
        <taxon>Embryophyta</taxon>
        <taxon>Tracheophyta</taxon>
        <taxon>Spermatophyta</taxon>
        <taxon>Magnoliopsida</taxon>
        <taxon>eudicotyledons</taxon>
        <taxon>Gunneridae</taxon>
        <taxon>Pentapetalae</taxon>
        <taxon>rosids</taxon>
        <taxon>malvids</taxon>
        <taxon>Sapindales</taxon>
        <taxon>Anacardiaceae</taxon>
        <taxon>Pistacia</taxon>
    </lineage>
</organism>
<evidence type="ECO:0000313" key="1">
    <source>
        <dbReference type="EMBL" id="KAJ0018426.1"/>
    </source>
</evidence>